<evidence type="ECO:0000259" key="1">
    <source>
        <dbReference type="Pfam" id="PF01966"/>
    </source>
</evidence>
<dbReference type="InterPro" id="IPR003607">
    <property type="entry name" value="HD/PDEase_dom"/>
</dbReference>
<feature type="domain" description="HD" evidence="1">
    <location>
        <begin position="53"/>
        <end position="115"/>
    </location>
</feature>
<accession>A0A381NJ71</accession>
<dbReference type="AlphaFoldDB" id="A0A381NJ71"/>
<dbReference type="InterPro" id="IPR052567">
    <property type="entry name" value="OP_Dioxygenase"/>
</dbReference>
<dbReference type="PANTHER" id="PTHR40202">
    <property type="match status" value="1"/>
</dbReference>
<name>A0A381NJ71_9ZZZZ</name>
<protein>
    <recommendedName>
        <fullName evidence="1">HD domain-containing protein</fullName>
    </recommendedName>
</protein>
<sequence length="185" mass="21926">MRTVSFTKMENGTLEEYSFLSTLYAKCRKNVPDMLLALLKQMQGDRMGYQVDRYTHSLQSATRAKRDGADEETIVCALLHDIGDILAPDNHSEVAAAILRPYVSERNYWIIKYHGLFQGYYYFEKINKDRNARDRYKEHLHYQACIDFCHKWDQCSFDPNYDTLPLENFEPMLRRVFQQPLNNFD</sequence>
<dbReference type="EMBL" id="UINC01000395">
    <property type="protein sequence ID" value="SUZ54557.1"/>
    <property type="molecule type" value="Genomic_DNA"/>
</dbReference>
<dbReference type="InterPro" id="IPR006674">
    <property type="entry name" value="HD_domain"/>
</dbReference>
<dbReference type="CDD" id="cd00077">
    <property type="entry name" value="HDc"/>
    <property type="match status" value="1"/>
</dbReference>
<dbReference type="Pfam" id="PF01966">
    <property type="entry name" value="HD"/>
    <property type="match status" value="1"/>
</dbReference>
<reference evidence="2" key="1">
    <citation type="submission" date="2018-05" db="EMBL/GenBank/DDBJ databases">
        <authorList>
            <person name="Lanie J.A."/>
            <person name="Ng W.-L."/>
            <person name="Kazmierczak K.M."/>
            <person name="Andrzejewski T.M."/>
            <person name="Davidsen T.M."/>
            <person name="Wayne K.J."/>
            <person name="Tettelin H."/>
            <person name="Glass J.I."/>
            <person name="Rusch D."/>
            <person name="Podicherti R."/>
            <person name="Tsui H.-C.T."/>
            <person name="Winkler M.E."/>
        </authorList>
    </citation>
    <scope>NUCLEOTIDE SEQUENCE</scope>
</reference>
<proteinExistence type="predicted"/>
<dbReference type="PANTHER" id="PTHR40202:SF1">
    <property type="entry name" value="HD DOMAIN-CONTAINING PROTEIN"/>
    <property type="match status" value="1"/>
</dbReference>
<dbReference type="Gene3D" id="1.10.3210.10">
    <property type="entry name" value="Hypothetical protein af1432"/>
    <property type="match status" value="1"/>
</dbReference>
<dbReference type="SUPFAM" id="SSF109604">
    <property type="entry name" value="HD-domain/PDEase-like"/>
    <property type="match status" value="1"/>
</dbReference>
<evidence type="ECO:0000313" key="2">
    <source>
        <dbReference type="EMBL" id="SUZ54557.1"/>
    </source>
</evidence>
<organism evidence="2">
    <name type="scientific">marine metagenome</name>
    <dbReference type="NCBI Taxonomy" id="408172"/>
    <lineage>
        <taxon>unclassified sequences</taxon>
        <taxon>metagenomes</taxon>
        <taxon>ecological metagenomes</taxon>
    </lineage>
</organism>
<gene>
    <name evidence="2" type="ORF">METZ01_LOCUS7411</name>
</gene>